<reference evidence="3 4" key="1">
    <citation type="submission" date="2024-01" db="EMBL/GenBank/DDBJ databases">
        <authorList>
            <consortium name="Genoscope - CEA"/>
            <person name="William W."/>
        </authorList>
    </citation>
    <scope>NUCLEOTIDE SEQUENCE [LARGE SCALE GENOMIC DNA]</scope>
    <source>
        <strain evidence="3 4">29B2s-10</strain>
    </source>
</reference>
<organism evidence="3 4">
    <name type="scientific">[Candida] anglica</name>
    <dbReference type="NCBI Taxonomy" id="148631"/>
    <lineage>
        <taxon>Eukaryota</taxon>
        <taxon>Fungi</taxon>
        <taxon>Dikarya</taxon>
        <taxon>Ascomycota</taxon>
        <taxon>Saccharomycotina</taxon>
        <taxon>Pichiomycetes</taxon>
        <taxon>Debaryomycetaceae</taxon>
        <taxon>Kurtzmaniella</taxon>
    </lineage>
</organism>
<dbReference type="InterPro" id="IPR055509">
    <property type="entry name" value="DUF7082"/>
</dbReference>
<feature type="region of interest" description="Disordered" evidence="1">
    <location>
        <begin position="269"/>
        <end position="293"/>
    </location>
</feature>
<sequence length="612" mass="65898">MYFSNPVSYNKFFEMLEYPEKADPQDLDTKAPSYPSKLEYHSSSHPHDLYSQYAGAAAAATSTVGVGVGGIGGINGGVSGATSHNGGIIPAYSFHPSNPGMVASASHGGSETTSYNNSPQIHYNPNPNTSGISVAAANNFNYPSSGKDLFYLQSFNNSAMFNTTAAAAAASGTVPGPGSGSDPTYTNNNLAVLSGNGSQYPMVSQHIPLALPTLMGPGSVAAAAAAAAATAAATAVSTGTGSSAGVSSSTGTPLVGGISSDYSDYSHPSTLDYYSKPSPRLQPSEYDPRTQLNSMNAPLTKIKLEHHQYQQQEVSQQQQQQQQDQPRYSSQYQLSTGGGGRRFRVIRGMSAGGSTSKPPKVSPNCTSDFQPVELEIIDGTVEDICFPKWNYEEKSDRRRIVRIERTQEGSKLVAKFSIVGSAAEHPVPVPATNPNVDVIEVSCLECSIRNDYYGDEETQDSDDGGGHSPKSMANGGGGGSRSSFQDELGYRHQYYITSVEVVGIVELLIGTQLKDPAERRKERGRVRSNLVPFWSKKPISSRETEESLQGSDFRWELAKRIMGYEMRKPRGFDKEVRILRWDKLIPALKRALQSYYTEIPRDGPAPAPHYYG</sequence>
<protein>
    <recommendedName>
        <fullName evidence="2">DUF7082 domain-containing protein</fullName>
    </recommendedName>
</protein>
<feature type="domain" description="DUF7082" evidence="2">
    <location>
        <begin position="491"/>
        <end position="590"/>
    </location>
</feature>
<feature type="region of interest" description="Disordered" evidence="1">
    <location>
        <begin position="454"/>
        <end position="483"/>
    </location>
</feature>
<gene>
    <name evidence="3" type="ORF">CAAN4_F09230</name>
</gene>
<evidence type="ECO:0000256" key="1">
    <source>
        <dbReference type="SAM" id="MobiDB-lite"/>
    </source>
</evidence>
<keyword evidence="4" id="KW-1185">Reference proteome</keyword>
<evidence type="ECO:0000313" key="4">
    <source>
        <dbReference type="Proteomes" id="UP001497600"/>
    </source>
</evidence>
<feature type="compositionally biased region" description="Low complexity" evidence="1">
    <location>
        <begin position="309"/>
        <end position="333"/>
    </location>
</feature>
<evidence type="ECO:0000313" key="3">
    <source>
        <dbReference type="EMBL" id="CAK7912922.1"/>
    </source>
</evidence>
<feature type="region of interest" description="Disordered" evidence="1">
    <location>
        <begin position="23"/>
        <end position="43"/>
    </location>
</feature>
<dbReference type="Pfam" id="PF23305">
    <property type="entry name" value="DUF7082"/>
    <property type="match status" value="2"/>
</dbReference>
<name>A0ABP0EFA0_9ASCO</name>
<feature type="compositionally biased region" description="Acidic residues" evidence="1">
    <location>
        <begin position="454"/>
        <end position="463"/>
    </location>
</feature>
<dbReference type="EMBL" id="OZ004258">
    <property type="protein sequence ID" value="CAK7912922.1"/>
    <property type="molecule type" value="Genomic_DNA"/>
</dbReference>
<dbReference type="Proteomes" id="UP001497600">
    <property type="component" value="Chromosome F"/>
</dbReference>
<feature type="region of interest" description="Disordered" evidence="1">
    <location>
        <begin position="307"/>
        <end position="341"/>
    </location>
</feature>
<evidence type="ECO:0000259" key="2">
    <source>
        <dbReference type="Pfam" id="PF23305"/>
    </source>
</evidence>
<proteinExistence type="predicted"/>
<feature type="domain" description="DUF7082" evidence="2">
    <location>
        <begin position="377"/>
        <end position="453"/>
    </location>
</feature>
<accession>A0ABP0EFA0</accession>